<reference evidence="1 4" key="3">
    <citation type="submission" date="2019-06" db="EMBL/GenBank/DDBJ databases">
        <title>Whole genome shotgun sequence of Brevibacillus reuszeri NBRC 15719.</title>
        <authorList>
            <person name="Hosoyama A."/>
            <person name="Uohara A."/>
            <person name="Ohji S."/>
            <person name="Ichikawa N."/>
        </authorList>
    </citation>
    <scope>NUCLEOTIDE SEQUENCE [LARGE SCALE GENOMIC DNA]</scope>
    <source>
        <strain evidence="1 4">NBRC 15719</strain>
    </source>
</reference>
<dbReference type="STRING" id="54915.ADS79_10060"/>
<evidence type="ECO:0000313" key="2">
    <source>
        <dbReference type="EMBL" id="KNB72248.1"/>
    </source>
</evidence>
<reference evidence="2" key="2">
    <citation type="submission" date="2015-07" db="EMBL/GenBank/DDBJ databases">
        <title>MeaNS - Measles Nucleotide Surveillance Program.</title>
        <authorList>
            <person name="Tran T."/>
            <person name="Druce J."/>
        </authorList>
    </citation>
    <scope>NUCLEOTIDE SEQUENCE</scope>
    <source>
        <strain evidence="2">DSM 9887</strain>
    </source>
</reference>
<dbReference type="EMBL" id="BJON01000026">
    <property type="protein sequence ID" value="GED72145.1"/>
    <property type="molecule type" value="Genomic_DNA"/>
</dbReference>
<proteinExistence type="predicted"/>
<organism evidence="2 3">
    <name type="scientific">Brevibacillus reuszeri</name>
    <dbReference type="NCBI Taxonomy" id="54915"/>
    <lineage>
        <taxon>Bacteria</taxon>
        <taxon>Bacillati</taxon>
        <taxon>Bacillota</taxon>
        <taxon>Bacilli</taxon>
        <taxon>Bacillales</taxon>
        <taxon>Paenibacillaceae</taxon>
        <taxon>Brevibacillus</taxon>
    </lineage>
</organism>
<dbReference type="RefSeq" id="WP_049738295.1">
    <property type="nucleotide sequence ID" value="NZ_BJON01000026.1"/>
</dbReference>
<name>A0A0K9YU69_9BACL</name>
<dbReference type="Proteomes" id="UP000036834">
    <property type="component" value="Unassembled WGS sequence"/>
</dbReference>
<sequence length="222" mass="25938">MGEFTTGILYPRKYEPKVLIALSKIEQSYFHRNVNVDWNAFFLQDEWLQTSSTVQFLLLLSKQYVPLLWFHDAEDNGWGFRLFDAGYEVSSATISYSLDVEMAEEEFGRLYPDVNLQERITDSEDVRQKYEDILDRVVRSELYRREVGKGITRIRPQSFNRITGPKQVQQLRSLFDLQLLTDVDDETGASLLYDSVDLFKEILGIEEMVWVNYAYLASGGRE</sequence>
<dbReference type="PATRIC" id="fig|54915.3.peg.934"/>
<evidence type="ECO:0000313" key="1">
    <source>
        <dbReference type="EMBL" id="GED72145.1"/>
    </source>
</evidence>
<evidence type="ECO:0000313" key="3">
    <source>
        <dbReference type="Proteomes" id="UP000036834"/>
    </source>
</evidence>
<accession>A0A0K9YU69</accession>
<reference evidence="3" key="1">
    <citation type="submission" date="2015-07" db="EMBL/GenBank/DDBJ databases">
        <title>Genome sequencing project for genomic taxonomy and phylogenomics of Bacillus-like bacteria.</title>
        <authorList>
            <person name="Liu B."/>
            <person name="Wang J."/>
            <person name="Zhu Y."/>
            <person name="Liu G."/>
            <person name="Chen Q."/>
            <person name="Chen Z."/>
            <person name="Lan J."/>
            <person name="Che J."/>
            <person name="Ge C."/>
            <person name="Shi H."/>
            <person name="Pan Z."/>
            <person name="Liu X."/>
        </authorList>
    </citation>
    <scope>NUCLEOTIDE SEQUENCE [LARGE SCALE GENOMIC DNA]</scope>
    <source>
        <strain evidence="3">DSM 9887</strain>
    </source>
</reference>
<protein>
    <submittedName>
        <fullName evidence="2">Uncharacterized protein</fullName>
    </submittedName>
</protein>
<gene>
    <name evidence="2" type="ORF">ADS79_10060</name>
    <name evidence="1" type="ORF">BRE01_58470</name>
</gene>
<keyword evidence="4" id="KW-1185">Reference proteome</keyword>
<dbReference type="AlphaFoldDB" id="A0A0K9YU69"/>
<dbReference type="Proteomes" id="UP000319578">
    <property type="component" value="Unassembled WGS sequence"/>
</dbReference>
<comment type="caution">
    <text evidence="2">The sequence shown here is derived from an EMBL/GenBank/DDBJ whole genome shotgun (WGS) entry which is preliminary data.</text>
</comment>
<dbReference type="OrthoDB" id="2584627at2"/>
<evidence type="ECO:0000313" key="4">
    <source>
        <dbReference type="Proteomes" id="UP000319578"/>
    </source>
</evidence>
<dbReference type="EMBL" id="LGIQ01000007">
    <property type="protein sequence ID" value="KNB72248.1"/>
    <property type="molecule type" value="Genomic_DNA"/>
</dbReference>